<proteinExistence type="predicted"/>
<feature type="domain" description="WWE" evidence="4">
    <location>
        <begin position="661"/>
        <end position="740"/>
    </location>
</feature>
<feature type="domain" description="DOMON" evidence="3">
    <location>
        <begin position="73"/>
        <end position="192"/>
    </location>
</feature>
<feature type="compositionally biased region" description="Basic and acidic residues" evidence="1">
    <location>
        <begin position="254"/>
        <end position="265"/>
    </location>
</feature>
<dbReference type="InterPro" id="IPR004170">
    <property type="entry name" value="WWE_dom"/>
</dbReference>
<keyword evidence="2" id="KW-1133">Transmembrane helix</keyword>
<dbReference type="PANTHER" id="PTHR46901">
    <property type="entry name" value="GH04942P"/>
    <property type="match status" value="1"/>
</dbReference>
<dbReference type="InterPro" id="IPR018123">
    <property type="entry name" value="WWE-dom_subgr"/>
</dbReference>
<feature type="region of interest" description="Disordered" evidence="1">
    <location>
        <begin position="224"/>
        <end position="273"/>
    </location>
</feature>
<evidence type="ECO:0000313" key="6">
    <source>
        <dbReference type="Proteomes" id="UP001142055"/>
    </source>
</evidence>
<evidence type="ECO:0000313" key="5">
    <source>
        <dbReference type="EMBL" id="KAJ6221348.1"/>
    </source>
</evidence>
<reference evidence="5" key="1">
    <citation type="submission" date="2022-12" db="EMBL/GenBank/DDBJ databases">
        <title>Genome assemblies of Blomia tropicalis.</title>
        <authorList>
            <person name="Cui Y."/>
        </authorList>
    </citation>
    <scope>NUCLEOTIDE SEQUENCE</scope>
    <source>
        <tissue evidence="5">Adult mites</tissue>
    </source>
</reference>
<feature type="compositionally biased region" description="Low complexity" evidence="1">
    <location>
        <begin position="224"/>
        <end position="253"/>
    </location>
</feature>
<dbReference type="Proteomes" id="UP001142055">
    <property type="component" value="Chromosome 2"/>
</dbReference>
<keyword evidence="6" id="KW-1185">Reference proteome</keyword>
<dbReference type="PROSITE" id="PS50836">
    <property type="entry name" value="DOMON"/>
    <property type="match status" value="1"/>
</dbReference>
<feature type="region of interest" description="Disordered" evidence="1">
    <location>
        <begin position="538"/>
        <end position="580"/>
    </location>
</feature>
<dbReference type="InterPro" id="IPR005018">
    <property type="entry name" value="DOMON_domain"/>
</dbReference>
<organism evidence="5 6">
    <name type="scientific">Blomia tropicalis</name>
    <name type="common">Mite</name>
    <dbReference type="NCBI Taxonomy" id="40697"/>
    <lineage>
        <taxon>Eukaryota</taxon>
        <taxon>Metazoa</taxon>
        <taxon>Ecdysozoa</taxon>
        <taxon>Arthropoda</taxon>
        <taxon>Chelicerata</taxon>
        <taxon>Arachnida</taxon>
        <taxon>Acari</taxon>
        <taxon>Acariformes</taxon>
        <taxon>Sarcoptiformes</taxon>
        <taxon>Astigmata</taxon>
        <taxon>Glycyphagoidea</taxon>
        <taxon>Echimyopodidae</taxon>
        <taxon>Blomia</taxon>
    </lineage>
</organism>
<dbReference type="SMART" id="SM00664">
    <property type="entry name" value="DoH"/>
    <property type="match status" value="1"/>
</dbReference>
<evidence type="ECO:0000259" key="4">
    <source>
        <dbReference type="PROSITE" id="PS50918"/>
    </source>
</evidence>
<dbReference type="Pfam" id="PF03351">
    <property type="entry name" value="DOMON"/>
    <property type="match status" value="1"/>
</dbReference>
<protein>
    <submittedName>
        <fullName evidence="5">Uncharacterized protein</fullName>
    </submittedName>
</protein>
<name>A0A9Q0RMF8_BLOTA</name>
<evidence type="ECO:0000256" key="1">
    <source>
        <dbReference type="SAM" id="MobiDB-lite"/>
    </source>
</evidence>
<dbReference type="SUPFAM" id="SSF117839">
    <property type="entry name" value="WWE domain"/>
    <property type="match status" value="1"/>
</dbReference>
<dbReference type="PANTHER" id="PTHR46901:SF2">
    <property type="entry name" value="GH04942P"/>
    <property type="match status" value="1"/>
</dbReference>
<accession>A0A9Q0RMF8</accession>
<comment type="caution">
    <text evidence="5">The sequence shown here is derived from an EMBL/GenBank/DDBJ whole genome shotgun (WGS) entry which is preliminary data.</text>
</comment>
<keyword evidence="2" id="KW-0472">Membrane</keyword>
<sequence>MPPVQRIHRHSTSVIKWLQTTLITIVIIWNHVSVLAQSSSNSEINVQPNTFYESEQHCKGEWKYPESCANFSCDYKASWEYRDDDDQIIFTISTKNRNKWTGIAFSNDQAMPETDAILGLVEESGRFFLMDSWLQAYEAPPLDPVQNLYNQTAWRENGITTLKFSRPRQTGDSRDYQFSDTNCPYFIFPVMGGVFNAVNKRIRKHESMPVISDRPICIRSCRAPTTTTSTTSTSTTSTTTPTIGPTTMPTMGTNDHETSSDETNHDGTNGMSGDEGTKIYRLELKLYNFLTPKARQVNSEEYQDLLSSFEESLYQEIKPQFDRIRRVEVNELINDGSHTANKNVVGNGNVLAIIDLTIGQKNKEDRDDSKALTVALSQVIQDRQIAKFNVDNKYLVIVKKDSKLSTWIANTFGSFSHFTEDEQKWIVIGAGISALVLLAIIQALCMFCRYRRSRTDELDDYTNEKDNVDKQWKEYSHDQYGNGTMYNGGGYGNGSSHPDEYMGYGNGKSNSLHKNYRHHHSMEQRAYHQQHHHQIAPDTYHTYGYGHPSLDRRQHDQHHQFHSSRRSQNGMGGGGHPYELNERMMHHQQGASGSGKSHHFGPSNSHQQPDFYFMPHQRKYSNDVVRVFEFCFLCIKGAYIRNGKCPLCRTDIPSYCMQFQYLNDQNSTITTFNGMYWFYKSRSDGWWLYDELTSQEIEANYTNGMASCEVMISGFVYVIDFVTMKQYRKDEPSVQRDIKRDHNLNDTKGIAGLVGAVNM</sequence>
<gene>
    <name evidence="5" type="ORF">RDWZM_007160</name>
</gene>
<dbReference type="InterPro" id="IPR045266">
    <property type="entry name" value="DOH_DOMON"/>
</dbReference>
<dbReference type="PROSITE" id="PS50918">
    <property type="entry name" value="WWE"/>
    <property type="match status" value="1"/>
</dbReference>
<evidence type="ECO:0000256" key="2">
    <source>
        <dbReference type="SAM" id="Phobius"/>
    </source>
</evidence>
<dbReference type="AlphaFoldDB" id="A0A9Q0RMF8"/>
<dbReference type="InterPro" id="IPR037197">
    <property type="entry name" value="WWE_dom_sf"/>
</dbReference>
<evidence type="ECO:0000259" key="3">
    <source>
        <dbReference type="PROSITE" id="PS50836"/>
    </source>
</evidence>
<dbReference type="GO" id="GO:0008270">
    <property type="term" value="F:zinc ion binding"/>
    <property type="evidence" value="ECO:0007669"/>
    <property type="project" value="InterPro"/>
</dbReference>
<dbReference type="SMART" id="SM00678">
    <property type="entry name" value="WWE"/>
    <property type="match status" value="1"/>
</dbReference>
<feature type="compositionally biased region" description="Basic and acidic residues" evidence="1">
    <location>
        <begin position="549"/>
        <end position="559"/>
    </location>
</feature>
<feature type="transmembrane region" description="Helical" evidence="2">
    <location>
        <begin position="425"/>
        <end position="448"/>
    </location>
</feature>
<dbReference type="OMA" id="MPHQRKY"/>
<dbReference type="Pfam" id="PF02825">
    <property type="entry name" value="WWE"/>
    <property type="match status" value="1"/>
</dbReference>
<dbReference type="Gene3D" id="3.30.720.50">
    <property type="match status" value="1"/>
</dbReference>
<dbReference type="CDD" id="cd09631">
    <property type="entry name" value="DOMON_DOH"/>
    <property type="match status" value="1"/>
</dbReference>
<dbReference type="EMBL" id="JAPWDV010000002">
    <property type="protein sequence ID" value="KAJ6221348.1"/>
    <property type="molecule type" value="Genomic_DNA"/>
</dbReference>
<keyword evidence="2" id="KW-0812">Transmembrane</keyword>